<evidence type="ECO:0000313" key="11">
    <source>
        <dbReference type="Proteomes" id="UP000323242"/>
    </source>
</evidence>
<evidence type="ECO:0000256" key="3">
    <source>
        <dbReference type="ARBA" id="ARBA00022475"/>
    </source>
</evidence>
<comment type="caution">
    <text evidence="10">The sequence shown here is derived from an EMBL/GenBank/DDBJ whole genome shotgun (WGS) entry which is preliminary data.</text>
</comment>
<comment type="similarity">
    <text evidence="2">Belongs to the resistance-nodulation-cell division (RND) (TC 2.A.6) family. MmpL subfamily.</text>
</comment>
<feature type="transmembrane region" description="Helical" evidence="8">
    <location>
        <begin position="30"/>
        <end position="53"/>
    </location>
</feature>
<keyword evidence="6 8" id="KW-0472">Membrane</keyword>
<dbReference type="PANTHER" id="PTHR33406">
    <property type="entry name" value="MEMBRANE PROTEIN MJ1562-RELATED"/>
    <property type="match status" value="1"/>
</dbReference>
<dbReference type="EMBL" id="VSZQ01000026">
    <property type="protein sequence ID" value="TYR65276.1"/>
    <property type="molecule type" value="Genomic_DNA"/>
</dbReference>
<dbReference type="Pfam" id="PF03176">
    <property type="entry name" value="MMPL"/>
    <property type="match status" value="1"/>
</dbReference>
<dbReference type="Gene3D" id="1.20.1640.10">
    <property type="entry name" value="Multidrug efflux transporter AcrB transmembrane domain"/>
    <property type="match status" value="1"/>
</dbReference>
<evidence type="ECO:0000313" key="10">
    <source>
        <dbReference type="EMBL" id="TYR65276.1"/>
    </source>
</evidence>
<dbReference type="AlphaFoldDB" id="A0A5D4JKC2"/>
<keyword evidence="5 8" id="KW-1133">Transmembrane helix</keyword>
<dbReference type="PANTHER" id="PTHR33406:SF6">
    <property type="entry name" value="MEMBRANE PROTEIN YDGH-RELATED"/>
    <property type="match status" value="1"/>
</dbReference>
<evidence type="ECO:0000259" key="9">
    <source>
        <dbReference type="Pfam" id="PF03176"/>
    </source>
</evidence>
<evidence type="ECO:0000256" key="8">
    <source>
        <dbReference type="SAM" id="Phobius"/>
    </source>
</evidence>
<accession>A0A5D4JKC2</accession>
<feature type="domain" description="Membrane transport protein MMPL" evidence="9">
    <location>
        <begin position="1"/>
        <end position="90"/>
    </location>
</feature>
<protein>
    <submittedName>
        <fullName evidence="10">MMPL family transporter</fullName>
    </submittedName>
</protein>
<dbReference type="Proteomes" id="UP000323242">
    <property type="component" value="Unassembled WGS sequence"/>
</dbReference>
<feature type="transmembrane region" description="Helical" evidence="8">
    <location>
        <begin position="59"/>
        <end position="81"/>
    </location>
</feature>
<name>A0A5D4JKC2_9ACTN</name>
<feature type="region of interest" description="Disordered" evidence="7">
    <location>
        <begin position="99"/>
        <end position="123"/>
    </location>
</feature>
<organism evidence="10 11">
    <name type="scientific">Streptomyces parvus</name>
    <dbReference type="NCBI Taxonomy" id="66428"/>
    <lineage>
        <taxon>Bacteria</taxon>
        <taxon>Bacillati</taxon>
        <taxon>Actinomycetota</taxon>
        <taxon>Actinomycetes</taxon>
        <taxon>Kitasatosporales</taxon>
        <taxon>Streptomycetaceae</taxon>
        <taxon>Streptomyces</taxon>
    </lineage>
</organism>
<keyword evidence="3" id="KW-1003">Cell membrane</keyword>
<evidence type="ECO:0000256" key="2">
    <source>
        <dbReference type="ARBA" id="ARBA00010157"/>
    </source>
</evidence>
<keyword evidence="11" id="KW-1185">Reference proteome</keyword>
<evidence type="ECO:0000256" key="5">
    <source>
        <dbReference type="ARBA" id="ARBA00022989"/>
    </source>
</evidence>
<comment type="subcellular location">
    <subcellularLocation>
        <location evidence="1">Cell membrane</location>
        <topology evidence="1">Multi-pass membrane protein</topology>
    </subcellularLocation>
</comment>
<dbReference type="SUPFAM" id="SSF82866">
    <property type="entry name" value="Multidrug efflux transporter AcrB transmembrane domain"/>
    <property type="match status" value="1"/>
</dbReference>
<evidence type="ECO:0000256" key="6">
    <source>
        <dbReference type="ARBA" id="ARBA00023136"/>
    </source>
</evidence>
<sequence length="123" mass="12886">MFLVHRIRSEAVRHGTAAGVRRGLETTSGVISAAGLILAATFATLTVMPLLYLAQIGCIVAIGVLIDTLLVRLFLVPALILDLGGRVWWPTFLPGHRPRTGTAAASDPHPGDQGRPAVSGPTS</sequence>
<dbReference type="InterPro" id="IPR004869">
    <property type="entry name" value="MMPL_dom"/>
</dbReference>
<reference evidence="10 11" key="1">
    <citation type="submission" date="2019-08" db="EMBL/GenBank/DDBJ databases">
        <title>Draft genome for granaticin producer strain Streptomyces parvus C05.</title>
        <authorList>
            <person name="Gonzalez-Pimentel J.L."/>
        </authorList>
    </citation>
    <scope>NUCLEOTIDE SEQUENCE [LARGE SCALE GENOMIC DNA]</scope>
    <source>
        <strain evidence="10 11">C05</strain>
    </source>
</reference>
<dbReference type="InterPro" id="IPR050545">
    <property type="entry name" value="Mycobact_MmpL"/>
</dbReference>
<evidence type="ECO:0000256" key="7">
    <source>
        <dbReference type="SAM" id="MobiDB-lite"/>
    </source>
</evidence>
<keyword evidence="4 8" id="KW-0812">Transmembrane</keyword>
<dbReference type="GO" id="GO:0005886">
    <property type="term" value="C:plasma membrane"/>
    <property type="evidence" value="ECO:0007669"/>
    <property type="project" value="UniProtKB-SubCell"/>
</dbReference>
<gene>
    <name evidence="10" type="ORF">FY004_06940</name>
</gene>
<proteinExistence type="inferred from homology"/>
<evidence type="ECO:0000256" key="1">
    <source>
        <dbReference type="ARBA" id="ARBA00004651"/>
    </source>
</evidence>
<evidence type="ECO:0000256" key="4">
    <source>
        <dbReference type="ARBA" id="ARBA00022692"/>
    </source>
</evidence>